<accession>N8QBW6</accession>
<keyword evidence="3" id="KW-1185">Reference proteome</keyword>
<evidence type="ECO:0000313" key="3">
    <source>
        <dbReference type="Proteomes" id="UP000023776"/>
    </source>
</evidence>
<proteinExistence type="predicted"/>
<dbReference type="PATRIC" id="fig|981333.9.peg.1842"/>
<reference evidence="2 3" key="1">
    <citation type="submission" date="2013-02" db="EMBL/GenBank/DDBJ databases">
        <title>The Genome Sequence of Acinetobacter parvus CIP 108168.</title>
        <authorList>
            <consortium name="The Broad Institute Genome Sequencing Platform"/>
            <consortium name="The Broad Institute Genome Sequencing Center for Infectious Disease"/>
            <person name="Cerqueira G."/>
            <person name="Feldgarden M."/>
            <person name="Courvalin P."/>
            <person name="Perichon B."/>
            <person name="Grillot-Courvalin C."/>
            <person name="Clermont D."/>
            <person name="Rocha E."/>
            <person name="Yoon E.-J."/>
            <person name="Nemec A."/>
            <person name="Walker B."/>
            <person name="Young S.K."/>
            <person name="Zeng Q."/>
            <person name="Gargeya S."/>
            <person name="Fitzgerald M."/>
            <person name="Haas B."/>
            <person name="Abouelleil A."/>
            <person name="Alvarado L."/>
            <person name="Arachchi H.M."/>
            <person name="Berlin A.M."/>
            <person name="Chapman S.B."/>
            <person name="Dewar J."/>
            <person name="Goldberg J."/>
            <person name="Griggs A."/>
            <person name="Gujja S."/>
            <person name="Hansen M."/>
            <person name="Howarth C."/>
            <person name="Imamovic A."/>
            <person name="Larimer J."/>
            <person name="McCowan C."/>
            <person name="Murphy C."/>
            <person name="Neiman D."/>
            <person name="Pearson M."/>
            <person name="Priest M."/>
            <person name="Roberts A."/>
            <person name="Saif S."/>
            <person name="Shea T."/>
            <person name="Sisk P."/>
            <person name="Sykes S."/>
            <person name="Wortman J."/>
            <person name="Nusbaum C."/>
            <person name="Birren B."/>
        </authorList>
    </citation>
    <scope>NUCLEOTIDE SEQUENCE [LARGE SCALE GENOMIC DNA]</scope>
    <source>
        <strain evidence="2 3">CIP 108168</strain>
    </source>
</reference>
<name>N8QBW6_9GAMM</name>
<organism evidence="2 3">
    <name type="scientific">Acinetobacter parvus DSM 16617 = CIP 108168</name>
    <dbReference type="NCBI Taxonomy" id="981333"/>
    <lineage>
        <taxon>Bacteria</taxon>
        <taxon>Pseudomonadati</taxon>
        <taxon>Pseudomonadota</taxon>
        <taxon>Gammaproteobacteria</taxon>
        <taxon>Moraxellales</taxon>
        <taxon>Moraxellaceae</taxon>
        <taxon>Acinetobacter</taxon>
    </lineage>
</organism>
<dbReference type="Pfam" id="PF18894">
    <property type="entry name" value="PhageMetallopep"/>
    <property type="match status" value="1"/>
</dbReference>
<dbReference type="InterPro" id="IPR043998">
    <property type="entry name" value="Put_Metallopep"/>
</dbReference>
<dbReference type="AlphaFoldDB" id="N8QBW6"/>
<protein>
    <recommendedName>
        <fullName evidence="1">Putative phage metallopeptidase domain-containing protein</fullName>
    </recommendedName>
</protein>
<sequence>MRFMKEVGFVIQQRPYPPEWIFALDTPNFAPAPELWRWIKSIFLNPEHKLFNPDHTHLGAFYYPHIAVMWAKGGFKKQGRFVVGQAEKIMINAGGWKKERQEEQYYQWFNDLPEYLITIDATYAQQANDVDFCALIEHELYHIAHKKDEWGIPSYNRETGKPKLTIQGHDVEEFTGVVRRYGANQEVQEMANAANQRPTVAKADVYHACGTCFLRVV</sequence>
<evidence type="ECO:0000259" key="1">
    <source>
        <dbReference type="Pfam" id="PF18894"/>
    </source>
</evidence>
<evidence type="ECO:0000313" key="2">
    <source>
        <dbReference type="EMBL" id="ENU36035.1"/>
    </source>
</evidence>
<comment type="caution">
    <text evidence="2">The sequence shown here is derived from an EMBL/GenBank/DDBJ whole genome shotgun (WGS) entry which is preliminary data.</text>
</comment>
<dbReference type="HOGENOM" id="CLU_089913_0_0_6"/>
<dbReference type="Proteomes" id="UP000023776">
    <property type="component" value="Unassembled WGS sequence"/>
</dbReference>
<feature type="domain" description="Putative phage metallopeptidase" evidence="1">
    <location>
        <begin position="36"/>
        <end position="195"/>
    </location>
</feature>
<gene>
    <name evidence="2" type="ORF">F988_01786</name>
</gene>
<dbReference type="EMBL" id="APOM01000047">
    <property type="protein sequence ID" value="ENU36035.1"/>
    <property type="molecule type" value="Genomic_DNA"/>
</dbReference>